<dbReference type="Gene3D" id="3.30.450.20">
    <property type="entry name" value="PAS domain"/>
    <property type="match status" value="1"/>
</dbReference>
<dbReference type="Proteomes" id="UP000887568">
    <property type="component" value="Unplaced"/>
</dbReference>
<protein>
    <submittedName>
        <fullName evidence="8">Uncharacterized protein</fullName>
    </submittedName>
</protein>
<dbReference type="GO" id="GO:0000981">
    <property type="term" value="F:DNA-binding transcription factor activity, RNA polymerase II-specific"/>
    <property type="evidence" value="ECO:0007669"/>
    <property type="project" value="TreeGrafter"/>
</dbReference>
<evidence type="ECO:0000256" key="4">
    <source>
        <dbReference type="ARBA" id="ARBA00023163"/>
    </source>
</evidence>
<evidence type="ECO:0000313" key="9">
    <source>
        <dbReference type="Proteomes" id="UP000887568"/>
    </source>
</evidence>
<dbReference type="OrthoDB" id="9978016at2759"/>
<keyword evidence="9" id="KW-1185">Reference proteome</keyword>
<dbReference type="AlphaFoldDB" id="A0A914BF40"/>
<dbReference type="GO" id="GO:0005634">
    <property type="term" value="C:nucleus"/>
    <property type="evidence" value="ECO:0007669"/>
    <property type="project" value="UniProtKB-SubCell"/>
</dbReference>
<evidence type="ECO:0000256" key="3">
    <source>
        <dbReference type="ARBA" id="ARBA00023125"/>
    </source>
</evidence>
<dbReference type="PANTHER" id="PTHR23043">
    <property type="entry name" value="HYPOXIA-INDUCIBLE FACTOR 1 ALPHA"/>
    <property type="match status" value="1"/>
</dbReference>
<evidence type="ECO:0000259" key="7">
    <source>
        <dbReference type="PROSITE" id="PS50888"/>
    </source>
</evidence>
<dbReference type="InterPro" id="IPR011598">
    <property type="entry name" value="bHLH_dom"/>
</dbReference>
<dbReference type="InterPro" id="IPR035965">
    <property type="entry name" value="PAS-like_dom_sf"/>
</dbReference>
<dbReference type="InterPro" id="IPR056192">
    <property type="entry name" value="bHLH_NPAS4"/>
</dbReference>
<dbReference type="CDD" id="cd00130">
    <property type="entry name" value="PAS"/>
    <property type="match status" value="1"/>
</dbReference>
<dbReference type="GeneID" id="119742764"/>
<dbReference type="OMA" id="VEEMSMI"/>
<dbReference type="RefSeq" id="XP_038074863.1">
    <property type="nucleotide sequence ID" value="XM_038218935.1"/>
</dbReference>
<dbReference type="Pfam" id="PF23183">
    <property type="entry name" value="bHLH_NPAS4"/>
    <property type="match status" value="1"/>
</dbReference>
<dbReference type="PROSITE" id="PS50888">
    <property type="entry name" value="BHLH"/>
    <property type="match status" value="1"/>
</dbReference>
<evidence type="ECO:0000313" key="8">
    <source>
        <dbReference type="EnsemblMetazoa" id="XP_038074863.1"/>
    </source>
</evidence>
<accession>A0A914BF40</accession>
<keyword evidence="5" id="KW-0539">Nucleus</keyword>
<reference evidence="8" key="1">
    <citation type="submission" date="2022-11" db="UniProtKB">
        <authorList>
            <consortium name="EnsemblMetazoa"/>
        </authorList>
    </citation>
    <scope>IDENTIFICATION</scope>
</reference>
<proteinExistence type="predicted"/>
<keyword evidence="3" id="KW-0238">DNA-binding</keyword>
<feature type="domain" description="PAS" evidence="6">
    <location>
        <begin position="79"/>
        <end position="132"/>
    </location>
</feature>
<keyword evidence="4" id="KW-0804">Transcription</keyword>
<dbReference type="EnsemblMetazoa" id="XM_038218935.1">
    <property type="protein sequence ID" value="XP_038074863.1"/>
    <property type="gene ID" value="LOC119742764"/>
</dbReference>
<feature type="domain" description="BHLH" evidence="7">
    <location>
        <begin position="1"/>
        <end position="53"/>
    </location>
</feature>
<sequence>MHRSTSKASKQRRELIKTEIDRLRELLPLPNAVKARLSFLHVMSLGCVYVRKGHYFNQDQDVVPPVPIWDDTSPFDFTQALHGFLLVMTREGKLLYISENVTDYLGHSMVELLSTGGDLYEVIDPRDHAVVRGQMAVGSSCGGAEAEYQPVSHKQQ</sequence>
<dbReference type="SUPFAM" id="SSF55785">
    <property type="entry name" value="PYP-like sensor domain (PAS domain)"/>
    <property type="match status" value="1"/>
</dbReference>
<evidence type="ECO:0000259" key="6">
    <source>
        <dbReference type="PROSITE" id="PS50112"/>
    </source>
</evidence>
<dbReference type="PANTHER" id="PTHR23043:SF39">
    <property type="entry name" value="DYSFUSION, ISOFORM D"/>
    <property type="match status" value="1"/>
</dbReference>
<organism evidence="8 9">
    <name type="scientific">Patiria miniata</name>
    <name type="common">Bat star</name>
    <name type="synonym">Asterina miniata</name>
    <dbReference type="NCBI Taxonomy" id="46514"/>
    <lineage>
        <taxon>Eukaryota</taxon>
        <taxon>Metazoa</taxon>
        <taxon>Echinodermata</taxon>
        <taxon>Eleutherozoa</taxon>
        <taxon>Asterozoa</taxon>
        <taxon>Asteroidea</taxon>
        <taxon>Valvatacea</taxon>
        <taxon>Valvatida</taxon>
        <taxon>Asterinidae</taxon>
        <taxon>Patiria</taxon>
    </lineage>
</organism>
<dbReference type="CDD" id="cd19697">
    <property type="entry name" value="bHLH-PAS_NPAS4_PASD10"/>
    <property type="match status" value="1"/>
</dbReference>
<evidence type="ECO:0000256" key="2">
    <source>
        <dbReference type="ARBA" id="ARBA00023015"/>
    </source>
</evidence>
<dbReference type="GO" id="GO:0046983">
    <property type="term" value="F:protein dimerization activity"/>
    <property type="evidence" value="ECO:0007669"/>
    <property type="project" value="InterPro"/>
</dbReference>
<dbReference type="GO" id="GO:0000977">
    <property type="term" value="F:RNA polymerase II transcription regulatory region sequence-specific DNA binding"/>
    <property type="evidence" value="ECO:0007669"/>
    <property type="project" value="TreeGrafter"/>
</dbReference>
<dbReference type="InterPro" id="IPR000014">
    <property type="entry name" value="PAS"/>
</dbReference>
<comment type="subcellular location">
    <subcellularLocation>
        <location evidence="1">Nucleus</location>
    </subcellularLocation>
</comment>
<dbReference type="PROSITE" id="PS50112">
    <property type="entry name" value="PAS"/>
    <property type="match status" value="1"/>
</dbReference>
<keyword evidence="2" id="KW-0805">Transcription regulation</keyword>
<evidence type="ECO:0000256" key="5">
    <source>
        <dbReference type="ARBA" id="ARBA00023242"/>
    </source>
</evidence>
<name>A0A914BF40_PATMI</name>
<evidence type="ECO:0000256" key="1">
    <source>
        <dbReference type="ARBA" id="ARBA00004123"/>
    </source>
</evidence>